<dbReference type="SUPFAM" id="SSF55154">
    <property type="entry name" value="CYTH-like phosphatases"/>
    <property type="match status" value="1"/>
</dbReference>
<evidence type="ECO:0000313" key="2">
    <source>
        <dbReference type="EMBL" id="AQQ72221.1"/>
    </source>
</evidence>
<dbReference type="STRING" id="1851148.SMSP2_02602"/>
<dbReference type="KEGG" id="pbas:SMSP2_02602"/>
<dbReference type="CDD" id="cd07890">
    <property type="entry name" value="CYTH-like_AC_IV-like"/>
    <property type="match status" value="1"/>
</dbReference>
<dbReference type="Pfam" id="PF01928">
    <property type="entry name" value="CYTH"/>
    <property type="match status" value="1"/>
</dbReference>
<dbReference type="SMART" id="SM01118">
    <property type="entry name" value="CYTH"/>
    <property type="match status" value="1"/>
</dbReference>
<gene>
    <name evidence="2" type="ORF">SMSP2_02602</name>
</gene>
<dbReference type="Proteomes" id="UP000188181">
    <property type="component" value="Chromosome"/>
</dbReference>
<organism evidence="2 3">
    <name type="scientific">Limihaloglobus sulfuriphilus</name>
    <dbReference type="NCBI Taxonomy" id="1851148"/>
    <lineage>
        <taxon>Bacteria</taxon>
        <taxon>Pseudomonadati</taxon>
        <taxon>Planctomycetota</taxon>
        <taxon>Phycisphaerae</taxon>
        <taxon>Sedimentisphaerales</taxon>
        <taxon>Sedimentisphaeraceae</taxon>
        <taxon>Limihaloglobus</taxon>
    </lineage>
</organism>
<proteinExistence type="predicted"/>
<dbReference type="NCBIfam" id="TIGR00318">
    <property type="entry name" value="cyaB"/>
    <property type="match status" value="1"/>
</dbReference>
<dbReference type="InterPro" id="IPR033469">
    <property type="entry name" value="CYTH-like_dom_sf"/>
</dbReference>
<reference evidence="3" key="1">
    <citation type="submission" date="2017-02" db="EMBL/GenBank/DDBJ databases">
        <title>Comparative genomics and description of representatives of a novel lineage of planctomycetes thriving in anoxic sediments.</title>
        <authorList>
            <person name="Spring S."/>
            <person name="Bunk B."/>
            <person name="Sproer C."/>
        </authorList>
    </citation>
    <scope>NUCLEOTIDE SEQUENCE [LARGE SCALE GENOMIC DNA]</scope>
    <source>
        <strain evidence="3">SM-Chi-D1</strain>
    </source>
</reference>
<dbReference type="InterPro" id="IPR023577">
    <property type="entry name" value="CYTH_domain"/>
</dbReference>
<dbReference type="PROSITE" id="PS51707">
    <property type="entry name" value="CYTH"/>
    <property type="match status" value="1"/>
</dbReference>
<dbReference type="EMBL" id="CP019646">
    <property type="protein sequence ID" value="AQQ72221.1"/>
    <property type="molecule type" value="Genomic_DNA"/>
</dbReference>
<dbReference type="AlphaFoldDB" id="A0A1Q2MHQ1"/>
<dbReference type="InterPro" id="IPR008173">
    <property type="entry name" value="Adenylyl_cyclase_CyaB"/>
</dbReference>
<protein>
    <submittedName>
        <fullName evidence="2">Putative adenylyl cyclase CyaB</fullName>
    </submittedName>
</protein>
<dbReference type="PANTHER" id="PTHR21028">
    <property type="entry name" value="SI:CH211-156B7.4"/>
    <property type="match status" value="1"/>
</dbReference>
<dbReference type="PANTHER" id="PTHR21028:SF2">
    <property type="entry name" value="CYTH DOMAIN-CONTAINING PROTEIN"/>
    <property type="match status" value="1"/>
</dbReference>
<evidence type="ECO:0000259" key="1">
    <source>
        <dbReference type="PROSITE" id="PS51707"/>
    </source>
</evidence>
<dbReference type="OrthoDB" id="9815110at2"/>
<feature type="domain" description="CYTH" evidence="1">
    <location>
        <begin position="2"/>
        <end position="173"/>
    </location>
</feature>
<accession>A0A1Q2MHQ1</accession>
<keyword evidence="3" id="KW-1185">Reference proteome</keyword>
<dbReference type="Gene3D" id="2.40.320.10">
    <property type="entry name" value="Hypothetical Protein Pfu-838710-001"/>
    <property type="match status" value="1"/>
</dbReference>
<dbReference type="RefSeq" id="WP_146684434.1">
    <property type="nucleotide sequence ID" value="NZ_CP019646.1"/>
</dbReference>
<name>A0A1Q2MHQ1_9BACT</name>
<sequence length="188" mass="21247">MAVEIEAKVAVEGFDSLIKTLKKVGGVNKGKIFIKDYYFDSAGILTENDSCLRLRTESEYPSKRLIQYVLCYKGAKLGGEYKSRREIETSVGSAENTAAILDRLGWKESLVIEKIRDQWYFEDTLICLDTLGLIGQYVEIEGRSEESVTRVKKILGLGSSECEKRSYAELITLELKSRSSDIHRLDSE</sequence>
<evidence type="ECO:0000313" key="3">
    <source>
        <dbReference type="Proteomes" id="UP000188181"/>
    </source>
</evidence>